<evidence type="ECO:0000313" key="3">
    <source>
        <dbReference type="Proteomes" id="UP000256794"/>
    </source>
</evidence>
<organism evidence="2 3">
    <name type="scientific">Paracoccus versutus</name>
    <name type="common">Thiobacillus versutus</name>
    <dbReference type="NCBI Taxonomy" id="34007"/>
    <lineage>
        <taxon>Bacteria</taxon>
        <taxon>Pseudomonadati</taxon>
        <taxon>Pseudomonadota</taxon>
        <taxon>Alphaproteobacteria</taxon>
        <taxon>Rhodobacterales</taxon>
        <taxon>Paracoccaceae</taxon>
        <taxon>Paracoccus</taxon>
    </lineage>
</organism>
<protein>
    <recommendedName>
        <fullName evidence="4">UrcA family protein</fullName>
    </recommendedName>
</protein>
<feature type="chain" id="PRO_5042924200" description="UrcA family protein" evidence="1">
    <location>
        <begin position="22"/>
        <end position="116"/>
    </location>
</feature>
<sequence length="116" mass="13013">MPRLIPMLMAGMALLPSPVMAQSGSPNAVCLPPEEPYVPSDDDGFRAYADMVSEDFERYFSELTEYFVCMDGTRLAVFERAQEVSKTHQAFWKRANDLGVAEKAAANYPDAVEERR</sequence>
<evidence type="ECO:0000256" key="1">
    <source>
        <dbReference type="SAM" id="SignalP"/>
    </source>
</evidence>
<dbReference type="RefSeq" id="WP_147307320.1">
    <property type="nucleotide sequence ID" value="NZ_CP035285.1"/>
</dbReference>
<proteinExistence type="predicted"/>
<evidence type="ECO:0000313" key="2">
    <source>
        <dbReference type="EMBL" id="REG35222.1"/>
    </source>
</evidence>
<accession>A0AAQ0KKB5</accession>
<name>A0AAQ0KKB5_PARVE</name>
<dbReference type="Proteomes" id="UP000256794">
    <property type="component" value="Unassembled WGS sequence"/>
</dbReference>
<gene>
    <name evidence="2" type="ORF">ATH84_103734</name>
</gene>
<comment type="caution">
    <text evidence="2">The sequence shown here is derived from an EMBL/GenBank/DDBJ whole genome shotgun (WGS) entry which is preliminary data.</text>
</comment>
<dbReference type="EMBL" id="QUMX01000037">
    <property type="protein sequence ID" value="REG35222.1"/>
    <property type="molecule type" value="Genomic_DNA"/>
</dbReference>
<evidence type="ECO:0008006" key="4">
    <source>
        <dbReference type="Google" id="ProtNLM"/>
    </source>
</evidence>
<keyword evidence="1" id="KW-0732">Signal</keyword>
<dbReference type="AlphaFoldDB" id="A0AAQ0KKB5"/>
<feature type="signal peptide" evidence="1">
    <location>
        <begin position="1"/>
        <end position="21"/>
    </location>
</feature>
<reference evidence="2 3" key="1">
    <citation type="submission" date="2018-08" db="EMBL/GenBank/DDBJ databases">
        <title>Genomic Encyclopedia of Archaeal and Bacterial Type Strains, Phase II (KMG-II): from individual species to whole genera.</title>
        <authorList>
            <person name="Goeker M."/>
        </authorList>
    </citation>
    <scope>NUCLEOTIDE SEQUENCE [LARGE SCALE GENOMIC DNA]</scope>
    <source>
        <strain evidence="2 3">DSM 582</strain>
    </source>
</reference>
<keyword evidence="3" id="KW-1185">Reference proteome</keyword>